<feature type="region of interest" description="Disordered" evidence="3">
    <location>
        <begin position="1"/>
        <end position="24"/>
    </location>
</feature>
<feature type="compositionally biased region" description="Acidic residues" evidence="3">
    <location>
        <begin position="1"/>
        <end position="10"/>
    </location>
</feature>
<evidence type="ECO:0000256" key="1">
    <source>
        <dbReference type="ARBA" id="ARBA00022723"/>
    </source>
</evidence>
<dbReference type="OrthoDB" id="4456959at2759"/>
<dbReference type="InterPro" id="IPR007219">
    <property type="entry name" value="XnlR_reg_dom"/>
</dbReference>
<gene>
    <name evidence="5" type="ORF">LAESUDRAFT_724354</name>
</gene>
<reference evidence="5 6" key="1">
    <citation type="journal article" date="2016" name="Mol. Biol. Evol.">
        <title>Comparative Genomics of Early-Diverging Mushroom-Forming Fungi Provides Insights into the Origins of Lignocellulose Decay Capabilities.</title>
        <authorList>
            <person name="Nagy L.G."/>
            <person name="Riley R."/>
            <person name="Tritt A."/>
            <person name="Adam C."/>
            <person name="Daum C."/>
            <person name="Floudas D."/>
            <person name="Sun H."/>
            <person name="Yadav J.S."/>
            <person name="Pangilinan J."/>
            <person name="Larsson K.H."/>
            <person name="Matsuura K."/>
            <person name="Barry K."/>
            <person name="Labutti K."/>
            <person name="Kuo R."/>
            <person name="Ohm R.A."/>
            <person name="Bhattacharya S.S."/>
            <person name="Shirouzu T."/>
            <person name="Yoshinaga Y."/>
            <person name="Martin F.M."/>
            <person name="Grigoriev I.V."/>
            <person name="Hibbett D.S."/>
        </authorList>
    </citation>
    <scope>NUCLEOTIDE SEQUENCE [LARGE SCALE GENOMIC DNA]</scope>
    <source>
        <strain evidence="5 6">93-53</strain>
    </source>
</reference>
<feature type="domain" description="Zn(2)-C6 fungal-type" evidence="4">
    <location>
        <begin position="26"/>
        <end position="59"/>
    </location>
</feature>
<feature type="region of interest" description="Disordered" evidence="3">
    <location>
        <begin position="666"/>
        <end position="743"/>
    </location>
</feature>
<dbReference type="SMART" id="SM00906">
    <property type="entry name" value="Fungal_trans"/>
    <property type="match status" value="1"/>
</dbReference>
<dbReference type="InterPro" id="IPR036864">
    <property type="entry name" value="Zn2-C6_fun-type_DNA-bd_sf"/>
</dbReference>
<dbReference type="InterPro" id="IPR001138">
    <property type="entry name" value="Zn2Cys6_DnaBD"/>
</dbReference>
<keyword evidence="2" id="KW-0539">Nucleus</keyword>
<organism evidence="5 6">
    <name type="scientific">Laetiporus sulphureus 93-53</name>
    <dbReference type="NCBI Taxonomy" id="1314785"/>
    <lineage>
        <taxon>Eukaryota</taxon>
        <taxon>Fungi</taxon>
        <taxon>Dikarya</taxon>
        <taxon>Basidiomycota</taxon>
        <taxon>Agaricomycotina</taxon>
        <taxon>Agaricomycetes</taxon>
        <taxon>Polyporales</taxon>
        <taxon>Laetiporus</taxon>
    </lineage>
</organism>
<proteinExistence type="predicted"/>
<evidence type="ECO:0000259" key="4">
    <source>
        <dbReference type="PROSITE" id="PS50048"/>
    </source>
</evidence>
<feature type="compositionally biased region" description="Acidic residues" evidence="3">
    <location>
        <begin position="147"/>
        <end position="157"/>
    </location>
</feature>
<feature type="region of interest" description="Disordered" evidence="3">
    <location>
        <begin position="135"/>
        <end position="157"/>
    </location>
</feature>
<dbReference type="CDD" id="cd12148">
    <property type="entry name" value="fungal_TF_MHR"/>
    <property type="match status" value="1"/>
</dbReference>
<protein>
    <recommendedName>
        <fullName evidence="4">Zn(2)-C6 fungal-type domain-containing protein</fullName>
    </recommendedName>
</protein>
<dbReference type="Gene3D" id="4.10.240.10">
    <property type="entry name" value="Zn(2)-C6 fungal-type DNA-binding domain"/>
    <property type="match status" value="1"/>
</dbReference>
<dbReference type="GO" id="GO:0003677">
    <property type="term" value="F:DNA binding"/>
    <property type="evidence" value="ECO:0007669"/>
    <property type="project" value="InterPro"/>
</dbReference>
<evidence type="ECO:0000313" key="5">
    <source>
        <dbReference type="EMBL" id="KZT07889.1"/>
    </source>
</evidence>
<keyword evidence="1" id="KW-0479">Metal-binding</keyword>
<name>A0A165EW25_9APHY</name>
<dbReference type="PANTHER" id="PTHR46910">
    <property type="entry name" value="TRANSCRIPTION FACTOR PDR1"/>
    <property type="match status" value="1"/>
</dbReference>
<dbReference type="GO" id="GO:0000981">
    <property type="term" value="F:DNA-binding transcription factor activity, RNA polymerase II-specific"/>
    <property type="evidence" value="ECO:0007669"/>
    <property type="project" value="InterPro"/>
</dbReference>
<dbReference type="CDD" id="cd00067">
    <property type="entry name" value="GAL4"/>
    <property type="match status" value="1"/>
</dbReference>
<dbReference type="Pfam" id="PF04082">
    <property type="entry name" value="Fungal_trans"/>
    <property type="match status" value="1"/>
</dbReference>
<sequence length="924" mass="103071">MSSQEDEPYDGESSSQHVKKRRIQRACDSCRRKKIRCDGTRLPSNKCSNCATFNYDCTFVETAKKRGPSKEYVEGLENRLDHMEKLLRKFCPDLDLSKELDGRPDNASCFTDRGADSTGRSTAARGAQVVTQAVVPPPPDAISNSTEPDELEPSDDETVAHRTLIESFSRMRMDPTAPWYFGKSSNLMFLRNAVDLKREYSGNGKEERPDTTYANTGLPYTRWSDSYNIYPWLSDPLKDQLKPQKPLLFPDKSTMFKLIDIYFSNVNIYLPLLHRPTFEASIKEGLHLRHEAFGSTVLLVCAIAARTSDDSQVPGSEPEKSPFPRGWEWFRQVRIIRKSVLAPPQLYDMQIYCLTAFYLQGTSAGHTCRTIIGIGILAAQDLGAHRKKVYSPKPTAEEELWKRAFWVLVVMDRAMSSALGRPCIIQDEDYDVDLPIECDDEYWTNSNPEIAFTQPSGKPSTVAFFNCLITLNRILWFTLRTIYSINKSKALLGFVGKQWEQQIVAELDSALNKWVDSVPDHLRWDPNREDITFLNQSATLYGAYYTIQIFVHRPFIPSPRKPSPLSFPSLAICTNAARSCIHVLDIQFKRSSQLLYLNTMCLFTSGVVLLQNIWAGKRLGLTIDPNKEMAEVHKCMKMLKSIELQSFLAGRLLEVLRELASFGDLPLPAMPQSHKRERDSEGSSNVTDDPMPSNSSATNSTTRNIAGSKRASRDVTPVTASTAGRQSMPPQVMTNPDEPSNGVDQTNMFTFSLPIHSDELGRLPLHPCFSIDTKVPSSIGSSWYGTAPPGTSNFASPISSVPQARPSMAPVGTNGLNGGLDPAIVPMFTASDSDVYDSIFGIMPDSYPAPRAQDFRAPLQSAQDPGLSLPDDIQRMGPESFFMDNSLAMWSAAPSGFEWDDWDTYISGFNALNSPTGSSQPPRG</sequence>
<dbReference type="STRING" id="1314785.A0A165EW25"/>
<dbReference type="RefSeq" id="XP_040765629.1">
    <property type="nucleotide sequence ID" value="XM_040908592.1"/>
</dbReference>
<dbReference type="GeneID" id="63825621"/>
<evidence type="ECO:0000313" key="6">
    <source>
        <dbReference type="Proteomes" id="UP000076871"/>
    </source>
</evidence>
<dbReference type="PROSITE" id="PS00463">
    <property type="entry name" value="ZN2_CY6_FUNGAL_1"/>
    <property type="match status" value="1"/>
</dbReference>
<dbReference type="SMART" id="SM00066">
    <property type="entry name" value="GAL4"/>
    <property type="match status" value="1"/>
</dbReference>
<dbReference type="Pfam" id="PF00172">
    <property type="entry name" value="Zn_clus"/>
    <property type="match status" value="1"/>
</dbReference>
<accession>A0A165EW25</accession>
<dbReference type="FunCoup" id="A0A165EW25">
    <property type="interactions" value="15"/>
</dbReference>
<dbReference type="GO" id="GO:0008270">
    <property type="term" value="F:zinc ion binding"/>
    <property type="evidence" value="ECO:0007669"/>
    <property type="project" value="InterPro"/>
</dbReference>
<dbReference type="InterPro" id="IPR050987">
    <property type="entry name" value="AtrR-like"/>
</dbReference>
<evidence type="ECO:0000256" key="3">
    <source>
        <dbReference type="SAM" id="MobiDB-lite"/>
    </source>
</evidence>
<dbReference type="InParanoid" id="A0A165EW25"/>
<keyword evidence="6" id="KW-1185">Reference proteome</keyword>
<dbReference type="PANTHER" id="PTHR46910:SF38">
    <property type="entry name" value="ZN(2)-C6 FUNGAL-TYPE DOMAIN-CONTAINING PROTEIN"/>
    <property type="match status" value="1"/>
</dbReference>
<feature type="compositionally biased region" description="Polar residues" evidence="3">
    <location>
        <begin position="718"/>
        <end position="743"/>
    </location>
</feature>
<feature type="compositionally biased region" description="Low complexity" evidence="3">
    <location>
        <begin position="693"/>
        <end position="704"/>
    </location>
</feature>
<dbReference type="EMBL" id="KV427617">
    <property type="protein sequence ID" value="KZT07889.1"/>
    <property type="molecule type" value="Genomic_DNA"/>
</dbReference>
<dbReference type="PROSITE" id="PS50048">
    <property type="entry name" value="ZN2_CY6_FUNGAL_2"/>
    <property type="match status" value="1"/>
</dbReference>
<evidence type="ECO:0000256" key="2">
    <source>
        <dbReference type="ARBA" id="ARBA00023242"/>
    </source>
</evidence>
<dbReference type="GO" id="GO:0006351">
    <property type="term" value="P:DNA-templated transcription"/>
    <property type="evidence" value="ECO:0007669"/>
    <property type="project" value="InterPro"/>
</dbReference>
<dbReference type="SUPFAM" id="SSF57701">
    <property type="entry name" value="Zn2/Cys6 DNA-binding domain"/>
    <property type="match status" value="1"/>
</dbReference>
<dbReference type="AlphaFoldDB" id="A0A165EW25"/>
<dbReference type="Proteomes" id="UP000076871">
    <property type="component" value="Unassembled WGS sequence"/>
</dbReference>